<dbReference type="Gene3D" id="1.20.1250.20">
    <property type="entry name" value="MFS general substrate transporter like domains"/>
    <property type="match status" value="1"/>
</dbReference>
<dbReference type="PROSITE" id="PS00216">
    <property type="entry name" value="SUGAR_TRANSPORT_1"/>
    <property type="match status" value="1"/>
</dbReference>
<accession>A0A417YBD2</accession>
<feature type="transmembrane region" description="Helical" evidence="7">
    <location>
        <begin position="341"/>
        <end position="358"/>
    </location>
</feature>
<evidence type="ECO:0000313" key="10">
    <source>
        <dbReference type="Proteomes" id="UP000285456"/>
    </source>
</evidence>
<dbReference type="Pfam" id="PF07690">
    <property type="entry name" value="MFS_1"/>
    <property type="match status" value="1"/>
</dbReference>
<dbReference type="PANTHER" id="PTHR23504:SF115">
    <property type="entry name" value="MULTIDRUG RESISTANCE PROTEIN 2"/>
    <property type="match status" value="1"/>
</dbReference>
<dbReference type="PRINTS" id="PR01035">
    <property type="entry name" value="TCRTETA"/>
</dbReference>
<proteinExistence type="inferred from homology"/>
<dbReference type="InterPro" id="IPR020846">
    <property type="entry name" value="MFS_dom"/>
</dbReference>
<evidence type="ECO:0000256" key="6">
    <source>
        <dbReference type="ARBA" id="ARBA00023136"/>
    </source>
</evidence>
<dbReference type="InterPro" id="IPR011701">
    <property type="entry name" value="MFS"/>
</dbReference>
<organism evidence="9 10">
    <name type="scientific">Oceanobacillus profundus</name>
    <dbReference type="NCBI Taxonomy" id="372463"/>
    <lineage>
        <taxon>Bacteria</taxon>
        <taxon>Bacillati</taxon>
        <taxon>Bacillota</taxon>
        <taxon>Bacilli</taxon>
        <taxon>Bacillales</taxon>
        <taxon>Bacillaceae</taxon>
        <taxon>Oceanobacillus</taxon>
    </lineage>
</organism>
<evidence type="ECO:0000259" key="8">
    <source>
        <dbReference type="PROSITE" id="PS50850"/>
    </source>
</evidence>
<dbReference type="EMBL" id="QWEH01000017">
    <property type="protein sequence ID" value="RHW29989.1"/>
    <property type="molecule type" value="Genomic_DNA"/>
</dbReference>
<gene>
    <name evidence="9" type="primary">norA</name>
    <name evidence="9" type="ORF">D1B32_19225</name>
</gene>
<feature type="transmembrane region" description="Helical" evidence="7">
    <location>
        <begin position="161"/>
        <end position="181"/>
    </location>
</feature>
<dbReference type="InterPro" id="IPR036259">
    <property type="entry name" value="MFS_trans_sf"/>
</dbReference>
<keyword evidence="10" id="KW-1185">Reference proteome</keyword>
<dbReference type="InterPro" id="IPR005829">
    <property type="entry name" value="Sugar_transporter_CS"/>
</dbReference>
<feature type="transmembrane region" description="Helical" evidence="7">
    <location>
        <begin position="364"/>
        <end position="383"/>
    </location>
</feature>
<feature type="transmembrane region" description="Helical" evidence="7">
    <location>
        <begin position="210"/>
        <end position="235"/>
    </location>
</feature>
<evidence type="ECO:0000256" key="2">
    <source>
        <dbReference type="ARBA" id="ARBA00007520"/>
    </source>
</evidence>
<dbReference type="RefSeq" id="WP_095313045.1">
    <property type="nucleotide sequence ID" value="NZ_JAMAWL010000016.1"/>
</dbReference>
<dbReference type="CDD" id="cd17325">
    <property type="entry name" value="MFS_MdtG_SLC18_like"/>
    <property type="match status" value="1"/>
</dbReference>
<feature type="domain" description="Major facilitator superfamily (MFS) profile" evidence="8">
    <location>
        <begin position="8"/>
        <end position="388"/>
    </location>
</feature>
<comment type="caution">
    <text evidence="9">The sequence shown here is derived from an EMBL/GenBank/DDBJ whole genome shotgun (WGS) entry which is preliminary data.</text>
</comment>
<dbReference type="PROSITE" id="PS50850">
    <property type="entry name" value="MFS"/>
    <property type="match status" value="1"/>
</dbReference>
<feature type="transmembrane region" description="Helical" evidence="7">
    <location>
        <begin position="39"/>
        <end position="61"/>
    </location>
</feature>
<comment type="similarity">
    <text evidence="2">Belongs to the major facilitator superfamily. TCR/Tet family.</text>
</comment>
<dbReference type="OrthoDB" id="9793283at2"/>
<dbReference type="SUPFAM" id="SSF103473">
    <property type="entry name" value="MFS general substrate transporter"/>
    <property type="match status" value="1"/>
</dbReference>
<sequence>MKKRKEMTLAILLMNIFFVFLGISLVIPVLPTIMNELNISGTVVGYLTAAFALTQLIFSPFAGKAADKFGRKIMIVIGLFIFSFSELLFGLGKTIEVLFISRILGGVSGAFIMPAVTAFIADVTTIEKRPKALGYMSAAINTGFIIGPGIGGFLAEIGTRVPFFSAAAFAFVVAILSIFTLKEPSSKAEDTLDESPLAGKNSLKKMLKPMFFIAFIVIFIASFGLAAFDSLFSLYVDHKFAFSPSDIAIAITGGAIIGALFQILLFDPLTRYMGEVNIIRWSLLFSTILVFAMTLVNTYWTIMAVTFTVFIGFDLIRPAVTTYLSRIAGNEQGFVGGMNSFFTSLANVFGPVLGGMLFDIDINFPFYFSAVVIILGFVMTMFWKDPHLKGL</sequence>
<feature type="transmembrane region" description="Helical" evidence="7">
    <location>
        <begin position="278"/>
        <end position="296"/>
    </location>
</feature>
<dbReference type="PANTHER" id="PTHR23504">
    <property type="entry name" value="MAJOR FACILITATOR SUPERFAMILY DOMAIN-CONTAINING PROTEIN 10"/>
    <property type="match status" value="1"/>
</dbReference>
<dbReference type="AlphaFoldDB" id="A0A417YBD2"/>
<dbReference type="GO" id="GO:0022857">
    <property type="term" value="F:transmembrane transporter activity"/>
    <property type="evidence" value="ECO:0007669"/>
    <property type="project" value="InterPro"/>
</dbReference>
<evidence type="ECO:0000256" key="7">
    <source>
        <dbReference type="SAM" id="Phobius"/>
    </source>
</evidence>
<keyword evidence="6 7" id="KW-0472">Membrane</keyword>
<feature type="transmembrane region" description="Helical" evidence="7">
    <location>
        <begin position="247"/>
        <end position="266"/>
    </location>
</feature>
<dbReference type="GO" id="GO:0005886">
    <property type="term" value="C:plasma membrane"/>
    <property type="evidence" value="ECO:0007669"/>
    <property type="project" value="UniProtKB-SubCell"/>
</dbReference>
<keyword evidence="4 7" id="KW-0812">Transmembrane</keyword>
<feature type="transmembrane region" description="Helical" evidence="7">
    <location>
        <begin position="12"/>
        <end position="33"/>
    </location>
</feature>
<feature type="transmembrane region" description="Helical" evidence="7">
    <location>
        <begin position="133"/>
        <end position="155"/>
    </location>
</feature>
<protein>
    <submittedName>
        <fullName evidence="9">Multidrug efflux MFS transporter NorA</fullName>
    </submittedName>
</protein>
<evidence type="ECO:0000256" key="4">
    <source>
        <dbReference type="ARBA" id="ARBA00022692"/>
    </source>
</evidence>
<evidence type="ECO:0000313" key="9">
    <source>
        <dbReference type="EMBL" id="RHW29989.1"/>
    </source>
</evidence>
<keyword evidence="3" id="KW-0813">Transport</keyword>
<dbReference type="Proteomes" id="UP000285456">
    <property type="component" value="Unassembled WGS sequence"/>
</dbReference>
<comment type="subcellular location">
    <subcellularLocation>
        <location evidence="1">Cell membrane</location>
        <topology evidence="1">Multi-pass membrane protein</topology>
    </subcellularLocation>
</comment>
<name>A0A417YBD2_9BACI</name>
<feature type="transmembrane region" description="Helical" evidence="7">
    <location>
        <begin position="73"/>
        <end position="91"/>
    </location>
</feature>
<evidence type="ECO:0000256" key="1">
    <source>
        <dbReference type="ARBA" id="ARBA00004651"/>
    </source>
</evidence>
<reference evidence="9 10" key="1">
    <citation type="journal article" date="2007" name="Int. J. Syst. Evol. Microbiol.">
        <title>Oceanobacillus profundus sp. nov., isolated from a deep-sea sediment core.</title>
        <authorList>
            <person name="Kim Y.G."/>
            <person name="Choi D.H."/>
            <person name="Hyun S."/>
            <person name="Cho B.C."/>
        </authorList>
    </citation>
    <scope>NUCLEOTIDE SEQUENCE [LARGE SCALE GENOMIC DNA]</scope>
    <source>
        <strain evidence="9 10">DSM 18246</strain>
    </source>
</reference>
<evidence type="ECO:0000256" key="5">
    <source>
        <dbReference type="ARBA" id="ARBA00022989"/>
    </source>
</evidence>
<evidence type="ECO:0000256" key="3">
    <source>
        <dbReference type="ARBA" id="ARBA00022448"/>
    </source>
</evidence>
<feature type="transmembrane region" description="Helical" evidence="7">
    <location>
        <begin position="97"/>
        <end position="121"/>
    </location>
</feature>
<keyword evidence="5 7" id="KW-1133">Transmembrane helix</keyword>
<dbReference type="InterPro" id="IPR001958">
    <property type="entry name" value="Tet-R_TetA/multi-R_MdtG-like"/>
</dbReference>